<proteinExistence type="predicted"/>
<dbReference type="PROSITE" id="PS50268">
    <property type="entry name" value="CADHERIN_2"/>
    <property type="match status" value="1"/>
</dbReference>
<keyword evidence="5" id="KW-1133">Transmembrane helix</keyword>
<reference evidence="11 12" key="1">
    <citation type="submission" date="2018-04" db="EMBL/GenBank/DDBJ databases">
        <authorList>
            <person name="Zhang X."/>
            <person name="Yuan J."/>
            <person name="Li F."/>
            <person name="Xiang J."/>
        </authorList>
    </citation>
    <scope>NUCLEOTIDE SEQUENCE [LARGE SCALE GENOMIC DNA]</scope>
    <source>
        <tissue evidence="11">Muscle</tissue>
    </source>
</reference>
<dbReference type="GO" id="GO:0007156">
    <property type="term" value="P:homophilic cell adhesion via plasma membrane adhesion molecules"/>
    <property type="evidence" value="ECO:0007669"/>
    <property type="project" value="InterPro"/>
</dbReference>
<evidence type="ECO:0000256" key="5">
    <source>
        <dbReference type="ARBA" id="ARBA00022989"/>
    </source>
</evidence>
<keyword evidence="2" id="KW-0812">Transmembrane</keyword>
<dbReference type="GO" id="GO:0005886">
    <property type="term" value="C:plasma membrane"/>
    <property type="evidence" value="ECO:0007669"/>
    <property type="project" value="InterPro"/>
</dbReference>
<dbReference type="PANTHER" id="PTHR24028:SF328">
    <property type="entry name" value="CADHERIN-3"/>
    <property type="match status" value="1"/>
</dbReference>
<evidence type="ECO:0000256" key="4">
    <source>
        <dbReference type="ARBA" id="ARBA00022837"/>
    </source>
</evidence>
<dbReference type="EMBL" id="QCYY01004415">
    <property type="protein sequence ID" value="ROT61038.1"/>
    <property type="molecule type" value="Genomic_DNA"/>
</dbReference>
<reference evidence="11 12" key="2">
    <citation type="submission" date="2019-01" db="EMBL/GenBank/DDBJ databases">
        <title>The decoding of complex shrimp genome reveals the adaptation for benthos swimmer, frequently molting mechanism and breeding impact on genome.</title>
        <authorList>
            <person name="Sun Y."/>
            <person name="Gao Y."/>
            <person name="Yu Y."/>
        </authorList>
    </citation>
    <scope>NUCLEOTIDE SEQUENCE [LARGE SCALE GENOMIC DNA]</scope>
    <source>
        <tissue evidence="11">Muscle</tissue>
    </source>
</reference>
<evidence type="ECO:0000256" key="3">
    <source>
        <dbReference type="ARBA" id="ARBA00022737"/>
    </source>
</evidence>
<dbReference type="OrthoDB" id="6497475at2759"/>
<feature type="region of interest" description="Disordered" evidence="9">
    <location>
        <begin position="288"/>
        <end position="324"/>
    </location>
</feature>
<dbReference type="AlphaFoldDB" id="A0A3R7SH43"/>
<feature type="region of interest" description="Disordered" evidence="9">
    <location>
        <begin position="463"/>
        <end position="492"/>
    </location>
</feature>
<evidence type="ECO:0000313" key="11">
    <source>
        <dbReference type="EMBL" id="ROT61038.1"/>
    </source>
</evidence>
<dbReference type="InterPro" id="IPR015919">
    <property type="entry name" value="Cadherin-like_sf"/>
</dbReference>
<dbReference type="PRINTS" id="PR00205">
    <property type="entry name" value="CADHERIN"/>
</dbReference>
<dbReference type="CDD" id="cd11304">
    <property type="entry name" value="Cadherin_repeat"/>
    <property type="match status" value="1"/>
</dbReference>
<feature type="region of interest" description="Disordered" evidence="9">
    <location>
        <begin position="404"/>
        <end position="445"/>
    </location>
</feature>
<name>A0A3R7SH43_PENVA</name>
<keyword evidence="4 8" id="KW-0106">Calcium</keyword>
<feature type="compositionally biased region" description="Basic and acidic residues" evidence="9">
    <location>
        <begin position="310"/>
        <end position="324"/>
    </location>
</feature>
<evidence type="ECO:0000256" key="6">
    <source>
        <dbReference type="ARBA" id="ARBA00023136"/>
    </source>
</evidence>
<keyword evidence="12" id="KW-1185">Reference proteome</keyword>
<feature type="domain" description="Cadherin" evidence="10">
    <location>
        <begin position="1"/>
        <end position="109"/>
    </location>
</feature>
<evidence type="ECO:0000256" key="2">
    <source>
        <dbReference type="ARBA" id="ARBA00022692"/>
    </source>
</evidence>
<organism evidence="11 12">
    <name type="scientific">Penaeus vannamei</name>
    <name type="common">Whiteleg shrimp</name>
    <name type="synonym">Litopenaeus vannamei</name>
    <dbReference type="NCBI Taxonomy" id="6689"/>
    <lineage>
        <taxon>Eukaryota</taxon>
        <taxon>Metazoa</taxon>
        <taxon>Ecdysozoa</taxon>
        <taxon>Arthropoda</taxon>
        <taxon>Crustacea</taxon>
        <taxon>Multicrustacea</taxon>
        <taxon>Malacostraca</taxon>
        <taxon>Eumalacostraca</taxon>
        <taxon>Eucarida</taxon>
        <taxon>Decapoda</taxon>
        <taxon>Dendrobranchiata</taxon>
        <taxon>Penaeoidea</taxon>
        <taxon>Penaeidae</taxon>
        <taxon>Penaeus</taxon>
    </lineage>
</organism>
<dbReference type="InterPro" id="IPR050174">
    <property type="entry name" value="Protocadherin/Cadherin-CA"/>
</dbReference>
<evidence type="ECO:0000256" key="1">
    <source>
        <dbReference type="ARBA" id="ARBA00004167"/>
    </source>
</evidence>
<feature type="compositionally biased region" description="Polar residues" evidence="9">
    <location>
        <begin position="364"/>
        <end position="377"/>
    </location>
</feature>
<sequence length="551" mass="60938">MNENDDTHLIFCLSKVEAWDEDHRDQGRLLYSLRGDGVDGLPPDDAFFAVNPRTGDLIQLRAVDRDPPHGKSVWRLTVEVRDGQPAGQQPDLDDIFLEEEHDLRRRPEGGFHHPGVKVSWGRHDTPTATTTEDNHGGGQGQKPSYLYRTSRASAIDRTQRQVVGRGERDRDKGWLKSKSRGKRRKREESGQNAAADTLLPREPLKIEAAEEAQAEASPSKDPLRSLDEGNVHAQLPAIAANTDSSFLKFLDSESHVTESADWVRSAATTDLGKRDSELVSETLQVLRSSESSAHENILDKRKAKRKTEKKRKDIGKTVQEKREEENKTLFELKYAVANTMHPSSSPLPVDEAPAGLGDRDHTRNSQAAHTPSSSNPVAITGRENFHITNPRRGLGALNQIRTREQNVPGRSRRSEWTKAGLEDDTKAGERHVRNNPHNGAAWDVRAPTMGPYKAFLLEGGGCAHRGGRGSNEREENSRTGSEGDPEETEGGPVHVVETVVTVFVKDINDNAPVFSNTTMFASVQENGAVGEFCFVFCPAHLLHVDNAVFVA</sequence>
<feature type="compositionally biased region" description="Basic residues" evidence="9">
    <location>
        <begin position="175"/>
        <end position="185"/>
    </location>
</feature>
<dbReference type="Proteomes" id="UP000283509">
    <property type="component" value="Unassembled WGS sequence"/>
</dbReference>
<dbReference type="InterPro" id="IPR020894">
    <property type="entry name" value="Cadherin_CS"/>
</dbReference>
<keyword evidence="3" id="KW-0677">Repeat</keyword>
<comment type="subcellular location">
    <subcellularLocation>
        <location evidence="1">Membrane</location>
        <topology evidence="1">Single-pass membrane protein</topology>
    </subcellularLocation>
</comment>
<evidence type="ECO:0000256" key="7">
    <source>
        <dbReference type="ARBA" id="ARBA00023180"/>
    </source>
</evidence>
<keyword evidence="7" id="KW-0325">Glycoprotein</keyword>
<dbReference type="GO" id="GO:0005509">
    <property type="term" value="F:calcium ion binding"/>
    <property type="evidence" value="ECO:0007669"/>
    <property type="project" value="UniProtKB-UniRule"/>
</dbReference>
<dbReference type="PROSITE" id="PS00232">
    <property type="entry name" value="CADHERIN_1"/>
    <property type="match status" value="1"/>
</dbReference>
<feature type="region of interest" description="Disordered" evidence="9">
    <location>
        <begin position="340"/>
        <end position="379"/>
    </location>
</feature>
<evidence type="ECO:0000256" key="9">
    <source>
        <dbReference type="SAM" id="MobiDB-lite"/>
    </source>
</evidence>
<dbReference type="InterPro" id="IPR002126">
    <property type="entry name" value="Cadherin-like_dom"/>
</dbReference>
<dbReference type="Gene3D" id="2.60.40.60">
    <property type="entry name" value="Cadherins"/>
    <property type="match status" value="1"/>
</dbReference>
<feature type="region of interest" description="Disordered" evidence="9">
    <location>
        <begin position="105"/>
        <end position="203"/>
    </location>
</feature>
<feature type="compositionally biased region" description="Basic and acidic residues" evidence="9">
    <location>
        <begin position="165"/>
        <end position="174"/>
    </location>
</feature>
<comment type="caution">
    <text evidence="11">The sequence shown here is derived from an EMBL/GenBank/DDBJ whole genome shotgun (WGS) entry which is preliminary data.</text>
</comment>
<protein>
    <submittedName>
        <fullName evidence="11">At-cadherin</fullName>
    </submittedName>
</protein>
<keyword evidence="6" id="KW-0472">Membrane</keyword>
<evidence type="ECO:0000259" key="10">
    <source>
        <dbReference type="PROSITE" id="PS50268"/>
    </source>
</evidence>
<feature type="compositionally biased region" description="Basic and acidic residues" evidence="9">
    <location>
        <begin position="412"/>
        <end position="432"/>
    </location>
</feature>
<evidence type="ECO:0000313" key="12">
    <source>
        <dbReference type="Proteomes" id="UP000283509"/>
    </source>
</evidence>
<evidence type="ECO:0000256" key="8">
    <source>
        <dbReference type="PROSITE-ProRule" id="PRU00043"/>
    </source>
</evidence>
<dbReference type="PANTHER" id="PTHR24028">
    <property type="entry name" value="CADHERIN-87A"/>
    <property type="match status" value="1"/>
</dbReference>
<dbReference type="SUPFAM" id="SSF49313">
    <property type="entry name" value="Cadherin-like"/>
    <property type="match status" value="1"/>
</dbReference>
<gene>
    <name evidence="11" type="ORF">C7M84_021231</name>
</gene>
<accession>A0A3R7SH43</accession>